<feature type="region of interest" description="Disordered" evidence="13">
    <location>
        <begin position="1123"/>
        <end position="1142"/>
    </location>
</feature>
<dbReference type="GO" id="GO:0045499">
    <property type="term" value="F:chemorepellent activity"/>
    <property type="evidence" value="ECO:0007669"/>
    <property type="project" value="TreeGrafter"/>
</dbReference>
<keyword evidence="5" id="KW-0221">Differentiation</keyword>
<name>A0A195CMZ4_9HYME</name>
<evidence type="ECO:0000259" key="16">
    <source>
        <dbReference type="PROSITE" id="PS51004"/>
    </source>
</evidence>
<evidence type="ECO:0000256" key="1">
    <source>
        <dbReference type="ARBA" id="ARBA00004370"/>
    </source>
</evidence>
<feature type="region of interest" description="Disordered" evidence="13">
    <location>
        <begin position="161"/>
        <end position="187"/>
    </location>
</feature>
<dbReference type="PROSITE" id="PS51004">
    <property type="entry name" value="SEMA"/>
    <property type="match status" value="1"/>
</dbReference>
<dbReference type="GO" id="GO:0030335">
    <property type="term" value="P:positive regulation of cell migration"/>
    <property type="evidence" value="ECO:0007669"/>
    <property type="project" value="TreeGrafter"/>
</dbReference>
<feature type="domain" description="Sema" evidence="16">
    <location>
        <begin position="426"/>
        <end position="923"/>
    </location>
</feature>
<dbReference type="PANTHER" id="PTHR11036">
    <property type="entry name" value="SEMAPHORIN"/>
    <property type="match status" value="1"/>
</dbReference>
<sequence length="1192" mass="131763">MRRGASLRIAPRMRPGLLFCWCVVATVTLALAAWQENVRPKMYVQLVAGQKQRPRRAGVLRIKGDHWAGTARRDIGTEFAVNFDERTWQSYNNFLNGPVSKIRDLPIAFLAFENLCVHELACCHCRGVHKSFVEKIPFAPCPIQLLSRVLTRWRADSQSNQFGTESKVGGRGRWNGQKGRQARGGKTKSGISEAVEFNVYDKRERAESSDRSYFPLRILEHCVRCVFRNSRSYGIGSHKLKSTRALLRTENSRPTGSPYLDVQLIQSLLYVIVFGSGQLEKLFPAGRQIRAKAEAQLAGFRLVINSIGDALSRASKWNFHFPIRTYVETSSSSSSSSSCTCGYRSNPEGVATTAAPLCGGLLIGVTLPILRESTVNCESRSTDEGNGKAKGRNEGSTGAKGRKSKYSLAYRILETPVPGSENAGRDTCVIVSAMWVTLDGARNGNGWGGLIIVDNGATTSNETNLVHNLSLTDLTEQQRLTWYSTENDVKMCVVKGTPEENCQNYIRILVKTGSNNLFVCATNAFKPMCRDYTVHAGNYTIVKEKGGQARCPYDPQHNSTFVYVDGELYTGTVADFAGMDPIIYREPLQTEQYDSMSLNGPGLHREFSTALCLGGGAVKRDVGREVERKEGRKEANRRRQIEGERERDRRRKIYETLFSCSQAVYSRVARVCKYDRGGPHRFRNRWTSFLKSRLNCSVTGDFPFYFNEIQSTTELISGQYGGTSAQLIYGTFTTPVNSISGSAVCAFSLQDIADTFAGNFKEQSAMNSNWLPVQDTKVPDPRPGQCTNDSRTLPDLTLNFINTHSLMDESVPSFFGQPIVIRTSFHYRFTQIAVDPQVKTPGGKTYDVLFIGTDNGKVIKAVNAESADSHQKVSPVVIEEIQAFPPTVPVRGIKVVRASQAGDGLEDGRLVVIADSQVQALRLHRCYSDRILSCSECVALQDPYCAWDKVENKCRALVGPAATDASRFLQSVATGMHASCPASKSLNKDASSVGAISANQNKFPQDSIPNKDSPGGEIINIMQDEEQDNSGPEVSAADTPPPQYSVETLVMAVVAGALAALFVGFVAGYLCGRKCRKDEDDNLPYPDTEYEYFEQRQNVNRLAPEPKLLPQEEVTYAEPVLVPQPPKLQSPKGTMRKPPPTPTETLFQFPDGYGFRGGPRGDNFGTLRSHQGDAYRRNDGFATTRSVKKVYL</sequence>
<protein>
    <recommendedName>
        <fullName evidence="11">Semaphorin-1A</fullName>
    </recommendedName>
</protein>
<keyword evidence="3" id="KW-0217">Developmental protein</keyword>
<evidence type="ECO:0000256" key="13">
    <source>
        <dbReference type="SAM" id="MobiDB-lite"/>
    </source>
</evidence>
<dbReference type="Gene3D" id="3.30.1680.10">
    <property type="entry name" value="ligand-binding face of the semaphorins, domain 2"/>
    <property type="match status" value="1"/>
</dbReference>
<feature type="transmembrane region" description="Helical" evidence="14">
    <location>
        <begin position="1049"/>
        <end position="1071"/>
    </location>
</feature>
<evidence type="ECO:0000256" key="5">
    <source>
        <dbReference type="ARBA" id="ARBA00022782"/>
    </source>
</evidence>
<evidence type="ECO:0000256" key="6">
    <source>
        <dbReference type="ARBA" id="ARBA00022902"/>
    </source>
</evidence>
<feature type="compositionally biased region" description="Basic and acidic residues" evidence="13">
    <location>
        <begin position="380"/>
        <end position="393"/>
    </location>
</feature>
<feature type="chain" id="PRO_5008270053" description="Semaphorin-1A" evidence="15">
    <location>
        <begin position="33"/>
        <end position="1192"/>
    </location>
</feature>
<keyword evidence="4 14" id="KW-0812">Transmembrane</keyword>
<evidence type="ECO:0000256" key="15">
    <source>
        <dbReference type="SAM" id="SignalP"/>
    </source>
</evidence>
<keyword evidence="18" id="KW-1185">Reference proteome</keyword>
<feature type="region of interest" description="Disordered" evidence="13">
    <location>
        <begin position="376"/>
        <end position="401"/>
    </location>
</feature>
<dbReference type="Pfam" id="PF01403">
    <property type="entry name" value="Sema"/>
    <property type="match status" value="1"/>
</dbReference>
<evidence type="ECO:0000256" key="3">
    <source>
        <dbReference type="ARBA" id="ARBA00022473"/>
    </source>
</evidence>
<evidence type="ECO:0000256" key="9">
    <source>
        <dbReference type="ARBA" id="ARBA00023157"/>
    </source>
</evidence>
<evidence type="ECO:0000256" key="10">
    <source>
        <dbReference type="ARBA" id="ARBA00023180"/>
    </source>
</evidence>
<dbReference type="PANTHER" id="PTHR11036:SF127">
    <property type="entry name" value="SEMAPHORIN-1A"/>
    <property type="match status" value="1"/>
</dbReference>
<evidence type="ECO:0000313" key="18">
    <source>
        <dbReference type="Proteomes" id="UP000078542"/>
    </source>
</evidence>
<comment type="caution">
    <text evidence="12">Lacks conserved residue(s) required for the propagation of feature annotation.</text>
</comment>
<dbReference type="InterPro" id="IPR042068">
    <property type="entry name" value="SEM1A_sema_dom"/>
</dbReference>
<accession>A0A195CMZ4</accession>
<dbReference type="GO" id="GO:0007411">
    <property type="term" value="P:axon guidance"/>
    <property type="evidence" value="ECO:0007669"/>
    <property type="project" value="TreeGrafter"/>
</dbReference>
<comment type="similarity">
    <text evidence="2">Belongs to the semaphorin family.</text>
</comment>
<evidence type="ECO:0000256" key="14">
    <source>
        <dbReference type="SAM" id="Phobius"/>
    </source>
</evidence>
<evidence type="ECO:0000256" key="2">
    <source>
        <dbReference type="ARBA" id="ARBA00009492"/>
    </source>
</evidence>
<evidence type="ECO:0000256" key="4">
    <source>
        <dbReference type="ARBA" id="ARBA00022692"/>
    </source>
</evidence>
<dbReference type="Gene3D" id="2.130.10.10">
    <property type="entry name" value="YVTN repeat-like/Quinoprotein amine dehydrogenase"/>
    <property type="match status" value="1"/>
</dbReference>
<feature type="region of interest" description="Disordered" evidence="13">
    <location>
        <begin position="624"/>
        <end position="646"/>
    </location>
</feature>
<proteinExistence type="inferred from homology"/>
<dbReference type="GO" id="GO:0030215">
    <property type="term" value="F:semaphorin receptor binding"/>
    <property type="evidence" value="ECO:0007669"/>
    <property type="project" value="InterPro"/>
</dbReference>
<dbReference type="FunFam" id="3.30.1680.10:FF:000016">
    <property type="entry name" value="Putative Semaphorin-6B"/>
    <property type="match status" value="1"/>
</dbReference>
<dbReference type="InterPro" id="IPR001627">
    <property type="entry name" value="Semap_dom"/>
</dbReference>
<evidence type="ECO:0000256" key="12">
    <source>
        <dbReference type="PROSITE-ProRule" id="PRU00352"/>
    </source>
</evidence>
<reference evidence="17 18" key="1">
    <citation type="submission" date="2016-03" db="EMBL/GenBank/DDBJ databases">
        <title>Cyphomyrmex costatus WGS genome.</title>
        <authorList>
            <person name="Nygaard S."/>
            <person name="Hu H."/>
            <person name="Boomsma J."/>
            <person name="Zhang G."/>
        </authorList>
    </citation>
    <scope>NUCLEOTIDE SEQUENCE [LARGE SCALE GENOMIC DNA]</scope>
    <source>
        <strain evidence="17">MS0001</strain>
        <tissue evidence="17">Whole body</tissue>
    </source>
</reference>
<dbReference type="SMART" id="SM00630">
    <property type="entry name" value="Sema"/>
    <property type="match status" value="1"/>
</dbReference>
<dbReference type="GO" id="GO:0071526">
    <property type="term" value="P:semaphorin-plexin signaling pathway"/>
    <property type="evidence" value="ECO:0007669"/>
    <property type="project" value="TreeGrafter"/>
</dbReference>
<feature type="signal peptide" evidence="15">
    <location>
        <begin position="1"/>
        <end position="32"/>
    </location>
</feature>
<dbReference type="STRING" id="456900.A0A195CMZ4"/>
<keyword evidence="10" id="KW-0325">Glycoprotein</keyword>
<evidence type="ECO:0000256" key="11">
    <source>
        <dbReference type="ARBA" id="ARBA00074143"/>
    </source>
</evidence>
<keyword evidence="7 14" id="KW-1133">Transmembrane helix</keyword>
<keyword evidence="15" id="KW-0732">Signal</keyword>
<comment type="subcellular location">
    <subcellularLocation>
        <location evidence="1">Membrane</location>
    </subcellularLocation>
</comment>
<dbReference type="AlphaFoldDB" id="A0A195CMZ4"/>
<gene>
    <name evidence="17" type="ORF">ALC62_07641</name>
</gene>
<dbReference type="CDD" id="cd11237">
    <property type="entry name" value="Sema_1A"/>
    <property type="match status" value="1"/>
</dbReference>
<dbReference type="InterPro" id="IPR036352">
    <property type="entry name" value="Semap_dom_sf"/>
</dbReference>
<dbReference type="InterPro" id="IPR015943">
    <property type="entry name" value="WD40/YVTN_repeat-like_dom_sf"/>
</dbReference>
<dbReference type="SMART" id="SM00423">
    <property type="entry name" value="PSI"/>
    <property type="match status" value="1"/>
</dbReference>
<evidence type="ECO:0000313" key="17">
    <source>
        <dbReference type="EMBL" id="KYN01459.1"/>
    </source>
</evidence>
<dbReference type="InterPro" id="IPR027231">
    <property type="entry name" value="Semaphorin"/>
</dbReference>
<dbReference type="EMBL" id="KQ977600">
    <property type="protein sequence ID" value="KYN01459.1"/>
    <property type="molecule type" value="Genomic_DNA"/>
</dbReference>
<evidence type="ECO:0000256" key="7">
    <source>
        <dbReference type="ARBA" id="ARBA00022989"/>
    </source>
</evidence>
<dbReference type="SUPFAM" id="SSF101912">
    <property type="entry name" value="Sema domain"/>
    <property type="match status" value="1"/>
</dbReference>
<dbReference type="GO" id="GO:0005886">
    <property type="term" value="C:plasma membrane"/>
    <property type="evidence" value="ECO:0007669"/>
    <property type="project" value="TreeGrafter"/>
</dbReference>
<dbReference type="InterPro" id="IPR002165">
    <property type="entry name" value="Plexin_repeat"/>
</dbReference>
<keyword evidence="8 14" id="KW-0472">Membrane</keyword>
<dbReference type="Pfam" id="PF01437">
    <property type="entry name" value="PSI"/>
    <property type="match status" value="1"/>
</dbReference>
<organism evidence="17 18">
    <name type="scientific">Cyphomyrmex costatus</name>
    <dbReference type="NCBI Taxonomy" id="456900"/>
    <lineage>
        <taxon>Eukaryota</taxon>
        <taxon>Metazoa</taxon>
        <taxon>Ecdysozoa</taxon>
        <taxon>Arthropoda</taxon>
        <taxon>Hexapoda</taxon>
        <taxon>Insecta</taxon>
        <taxon>Pterygota</taxon>
        <taxon>Neoptera</taxon>
        <taxon>Endopterygota</taxon>
        <taxon>Hymenoptera</taxon>
        <taxon>Apocrita</taxon>
        <taxon>Aculeata</taxon>
        <taxon>Formicoidea</taxon>
        <taxon>Formicidae</taxon>
        <taxon>Myrmicinae</taxon>
        <taxon>Cyphomyrmex</taxon>
    </lineage>
</organism>
<dbReference type="Proteomes" id="UP000078542">
    <property type="component" value="Unassembled WGS sequence"/>
</dbReference>
<dbReference type="SUPFAM" id="SSF103575">
    <property type="entry name" value="Plexin repeat"/>
    <property type="match status" value="1"/>
</dbReference>
<dbReference type="InterPro" id="IPR016201">
    <property type="entry name" value="PSI"/>
</dbReference>
<keyword evidence="9" id="KW-1015">Disulfide bond</keyword>
<evidence type="ECO:0000256" key="8">
    <source>
        <dbReference type="ARBA" id="ARBA00023136"/>
    </source>
</evidence>
<keyword evidence="6" id="KW-0524">Neurogenesis</keyword>